<protein>
    <submittedName>
        <fullName evidence="3">EamA domain-containing membrane protein RarD</fullName>
    </submittedName>
</protein>
<dbReference type="Proteomes" id="UP000243887">
    <property type="component" value="Unassembled WGS sequence"/>
</dbReference>
<dbReference type="STRING" id="1150112.SAMN04487893_10275"/>
<keyword evidence="1" id="KW-1133">Transmembrane helix</keyword>
<feature type="transmembrane region" description="Helical" evidence="1">
    <location>
        <begin position="134"/>
        <end position="153"/>
    </location>
</feature>
<evidence type="ECO:0000256" key="1">
    <source>
        <dbReference type="SAM" id="Phobius"/>
    </source>
</evidence>
<sequence length="302" mass="33002">MAQSKNSIKGILFALISSGTFGLVPLFSLPLMVPSLRPEGILAIGVPTILFYRFLFSSVTMGAVCSFKKISLNINLKDIGMIFLLALLYAATAKFLVDSYEYIASGLATTIHFLYPIFVSFIMISFFKEKKSAILLIAALLSLLGVGFMCWHGETSKGLATGLILSAITVFTYGLYIVGLNKSRVSLIPVETLTFYVLFFGCIIFFVYALLTTGIEPINLTSDWINLIFLGFFATFISDLTLVLAVKYAGSTITSILGSMEPVIAVLIGSFFFAEHFDMYSTLGLLLVLSSVTLVILFNKSE</sequence>
<dbReference type="GO" id="GO:0016020">
    <property type="term" value="C:membrane"/>
    <property type="evidence" value="ECO:0007669"/>
    <property type="project" value="InterPro"/>
</dbReference>
<evidence type="ECO:0000313" key="3">
    <source>
        <dbReference type="EMBL" id="SFI93374.1"/>
    </source>
</evidence>
<name>A0A1I3M8J8_9FLAO</name>
<proteinExistence type="predicted"/>
<feature type="domain" description="EamA" evidence="2">
    <location>
        <begin position="161"/>
        <end position="296"/>
    </location>
</feature>
<feature type="transmembrane region" description="Helical" evidence="1">
    <location>
        <begin position="103"/>
        <end position="127"/>
    </location>
</feature>
<feature type="transmembrane region" description="Helical" evidence="1">
    <location>
        <begin position="159"/>
        <end position="181"/>
    </location>
</feature>
<feature type="transmembrane region" description="Helical" evidence="1">
    <location>
        <begin position="224"/>
        <end position="246"/>
    </location>
</feature>
<dbReference type="AlphaFoldDB" id="A0A1I3M8J8"/>
<evidence type="ECO:0000259" key="2">
    <source>
        <dbReference type="Pfam" id="PF00892"/>
    </source>
</evidence>
<feature type="transmembrane region" description="Helical" evidence="1">
    <location>
        <begin position="41"/>
        <end position="67"/>
    </location>
</feature>
<reference evidence="4" key="1">
    <citation type="submission" date="2016-10" db="EMBL/GenBank/DDBJ databases">
        <authorList>
            <person name="Varghese N."/>
            <person name="Submissions S."/>
        </authorList>
    </citation>
    <scope>NUCLEOTIDE SEQUENCE [LARGE SCALE GENOMIC DNA]</scope>
    <source>
        <strain evidence="4">DSM 26542</strain>
    </source>
</reference>
<accession>A0A1I3M8J8</accession>
<dbReference type="PANTHER" id="PTHR22911:SF137">
    <property type="entry name" value="SOLUTE CARRIER FAMILY 35 MEMBER G2-RELATED"/>
    <property type="match status" value="1"/>
</dbReference>
<organism evidence="3 4">
    <name type="scientific">Myroides guanonis</name>
    <dbReference type="NCBI Taxonomy" id="1150112"/>
    <lineage>
        <taxon>Bacteria</taxon>
        <taxon>Pseudomonadati</taxon>
        <taxon>Bacteroidota</taxon>
        <taxon>Flavobacteriia</taxon>
        <taxon>Flavobacteriales</taxon>
        <taxon>Flavobacteriaceae</taxon>
        <taxon>Myroides</taxon>
    </lineage>
</organism>
<feature type="domain" description="EamA" evidence="2">
    <location>
        <begin position="9"/>
        <end position="149"/>
    </location>
</feature>
<dbReference type="Pfam" id="PF00892">
    <property type="entry name" value="EamA"/>
    <property type="match status" value="2"/>
</dbReference>
<dbReference type="InterPro" id="IPR037185">
    <property type="entry name" value="EmrE-like"/>
</dbReference>
<gene>
    <name evidence="3" type="ORF">SAMN04487893_10275</name>
</gene>
<keyword evidence="1" id="KW-0472">Membrane</keyword>
<feature type="transmembrane region" description="Helical" evidence="1">
    <location>
        <begin position="253"/>
        <end position="273"/>
    </location>
</feature>
<feature type="transmembrane region" description="Helical" evidence="1">
    <location>
        <begin position="12"/>
        <end position="29"/>
    </location>
</feature>
<dbReference type="InterPro" id="IPR000620">
    <property type="entry name" value="EamA_dom"/>
</dbReference>
<dbReference type="OrthoDB" id="9806740at2"/>
<feature type="transmembrane region" description="Helical" evidence="1">
    <location>
        <begin position="79"/>
        <end position="97"/>
    </location>
</feature>
<keyword evidence="1" id="KW-0812">Transmembrane</keyword>
<dbReference type="PANTHER" id="PTHR22911">
    <property type="entry name" value="ACYL-MALONYL CONDENSING ENZYME-RELATED"/>
    <property type="match status" value="1"/>
</dbReference>
<feature type="transmembrane region" description="Helical" evidence="1">
    <location>
        <begin position="279"/>
        <end position="298"/>
    </location>
</feature>
<dbReference type="SUPFAM" id="SSF103481">
    <property type="entry name" value="Multidrug resistance efflux transporter EmrE"/>
    <property type="match status" value="2"/>
</dbReference>
<evidence type="ECO:0000313" key="4">
    <source>
        <dbReference type="Proteomes" id="UP000243887"/>
    </source>
</evidence>
<dbReference type="EMBL" id="FORU01000002">
    <property type="protein sequence ID" value="SFI93374.1"/>
    <property type="molecule type" value="Genomic_DNA"/>
</dbReference>
<feature type="transmembrane region" description="Helical" evidence="1">
    <location>
        <begin position="193"/>
        <end position="212"/>
    </location>
</feature>
<dbReference type="RefSeq" id="WP_090677858.1">
    <property type="nucleotide sequence ID" value="NZ_FORU01000002.1"/>
</dbReference>
<keyword evidence="4" id="KW-1185">Reference proteome</keyword>